<reference evidence="15" key="2">
    <citation type="submission" date="2025-08" db="UniProtKB">
        <authorList>
            <consortium name="Ensembl"/>
        </authorList>
    </citation>
    <scope>IDENTIFICATION</scope>
</reference>
<evidence type="ECO:0000259" key="14">
    <source>
        <dbReference type="Pfam" id="PF02953"/>
    </source>
</evidence>
<dbReference type="Ensembl" id="ENSSHAT00000034881.1">
    <property type="protein sequence ID" value="ENSSHAP00000025843.1"/>
    <property type="gene ID" value="ENSSHAG00000026448.1"/>
</dbReference>
<evidence type="ECO:0000313" key="16">
    <source>
        <dbReference type="Proteomes" id="UP000007648"/>
    </source>
</evidence>
<dbReference type="GO" id="GO:0015031">
    <property type="term" value="P:protein transport"/>
    <property type="evidence" value="ECO:0007669"/>
    <property type="project" value="UniProtKB-KW"/>
</dbReference>
<reference evidence="15 16" key="1">
    <citation type="journal article" date="2011" name="Proc. Natl. Acad. Sci. U.S.A.">
        <title>Genetic diversity and population structure of the endangered marsupial Sarcophilus harrisii (Tasmanian devil).</title>
        <authorList>
            <person name="Miller W."/>
            <person name="Hayes V.M."/>
            <person name="Ratan A."/>
            <person name="Petersen D.C."/>
            <person name="Wittekindt N.E."/>
            <person name="Miller J."/>
            <person name="Walenz B."/>
            <person name="Knight J."/>
            <person name="Qi J."/>
            <person name="Zhao F."/>
            <person name="Wang Q."/>
            <person name="Bedoya-Reina O.C."/>
            <person name="Katiyar N."/>
            <person name="Tomsho L.P."/>
            <person name="Kasson L.M."/>
            <person name="Hardie R.A."/>
            <person name="Woodbridge P."/>
            <person name="Tindall E.A."/>
            <person name="Bertelsen M.F."/>
            <person name="Dixon D."/>
            <person name="Pyecroft S."/>
            <person name="Helgen K.M."/>
            <person name="Lesk A.M."/>
            <person name="Pringle T.H."/>
            <person name="Patterson N."/>
            <person name="Zhang Y."/>
            <person name="Kreiss A."/>
            <person name="Woods G.M."/>
            <person name="Jones M.E."/>
            <person name="Schuster S.C."/>
        </authorList>
    </citation>
    <scope>NUCLEOTIDE SEQUENCE [LARGE SCALE GENOMIC DNA]</scope>
</reference>
<evidence type="ECO:0000256" key="1">
    <source>
        <dbReference type="ARBA" id="ARBA00004173"/>
    </source>
</evidence>
<dbReference type="SUPFAM" id="SSF144122">
    <property type="entry name" value="Tim10-like"/>
    <property type="match status" value="1"/>
</dbReference>
<evidence type="ECO:0000256" key="11">
    <source>
        <dbReference type="ARBA" id="ARBA00055573"/>
    </source>
</evidence>
<evidence type="ECO:0000256" key="10">
    <source>
        <dbReference type="ARBA" id="ARBA00023186"/>
    </source>
</evidence>
<evidence type="ECO:0000256" key="8">
    <source>
        <dbReference type="ARBA" id="ARBA00023128"/>
    </source>
</evidence>
<evidence type="ECO:0000256" key="13">
    <source>
        <dbReference type="SAM" id="MobiDB-lite"/>
    </source>
</evidence>
<evidence type="ECO:0000256" key="2">
    <source>
        <dbReference type="ARBA" id="ARBA00006720"/>
    </source>
</evidence>
<evidence type="ECO:0000256" key="9">
    <source>
        <dbReference type="ARBA" id="ARBA00023157"/>
    </source>
</evidence>
<name>A0A7N4NNL6_SARHA</name>
<keyword evidence="16" id="KW-1185">Reference proteome</keyword>
<dbReference type="Proteomes" id="UP000007648">
    <property type="component" value="Unassembled WGS sequence"/>
</dbReference>
<proteinExistence type="inferred from homology"/>
<dbReference type="GO" id="GO:0042719">
    <property type="term" value="C:mitochondrial intermembrane space chaperone complex"/>
    <property type="evidence" value="ECO:0007669"/>
    <property type="project" value="UniProtKB-ARBA"/>
</dbReference>
<dbReference type="AlphaFoldDB" id="A0A7N4NNL6"/>
<comment type="function">
    <text evidence="11">Mitochondrial intermembrane chaperone that participates in the import and insertion of some multi-pass transmembrane proteins into the mitochondrial inner membrane. Also required for the transfer of beta-barrel precursors from the TOM complex to the sorting and assembly machinery (SAM complex) of the outer membrane. Acts as a chaperone-like protein that protects the hydrophobic precursors from aggregation and guide them through the mitochondrial intermembrane space. The TIMM8-TIMM13 complex mediates the import of proteins such as TIMM23, SLC25A12/ARALAR1 and SLC25A13/ARALAR2, while the predominant TIMM9-TIMM10 70 kDa complex mediates the import of much more proteins.</text>
</comment>
<dbReference type="Gene3D" id="1.10.287.810">
    <property type="entry name" value="Mitochondrial import inner membrane translocase subunit tim13 like domains"/>
    <property type="match status" value="1"/>
</dbReference>
<evidence type="ECO:0000256" key="4">
    <source>
        <dbReference type="ARBA" id="ARBA00022723"/>
    </source>
</evidence>
<dbReference type="GO" id="GO:0045039">
    <property type="term" value="P:protein insertion into mitochondrial inner membrane"/>
    <property type="evidence" value="ECO:0007669"/>
    <property type="project" value="UniProtKB-ARBA"/>
</dbReference>
<organism evidence="15 16">
    <name type="scientific">Sarcophilus harrisii</name>
    <name type="common">Tasmanian devil</name>
    <name type="synonym">Sarcophilus laniarius</name>
    <dbReference type="NCBI Taxonomy" id="9305"/>
    <lineage>
        <taxon>Eukaryota</taxon>
        <taxon>Metazoa</taxon>
        <taxon>Chordata</taxon>
        <taxon>Craniata</taxon>
        <taxon>Vertebrata</taxon>
        <taxon>Euteleostomi</taxon>
        <taxon>Mammalia</taxon>
        <taxon>Metatheria</taxon>
        <taxon>Dasyuromorphia</taxon>
        <taxon>Dasyuridae</taxon>
        <taxon>Sarcophilus</taxon>
    </lineage>
</organism>
<dbReference type="FunFam" id="1.10.287.810:FF:000001">
    <property type="entry name" value="mitochondrial import inner membrane translocase subunit TIM13"/>
    <property type="match status" value="1"/>
</dbReference>
<evidence type="ECO:0000313" key="15">
    <source>
        <dbReference type="Ensembl" id="ENSSHAP00000025843.1"/>
    </source>
</evidence>
<keyword evidence="6" id="KW-0653">Protein transport</keyword>
<sequence>TASESATRGAWPCGPCSFFFSRRLLPIASVFDSRGTPFPVVRRGRLPVRVRVGARGGSGGALVTLLGGHGGQLRFGFRGCGGGRRREAGPRAHHGAGEGADCRGQRAGAAAGAGPGRGGGPGLGPGSGRGPPCAGLIVSPCPLQRMTNKCFRKCIGKPGSSLDNSEQKCIAMCMDRYMDAWNTVSRAYNSRLQRERANM</sequence>
<keyword evidence="3" id="KW-0813">Transport</keyword>
<feature type="compositionally biased region" description="Gly residues" evidence="13">
    <location>
        <begin position="111"/>
        <end position="128"/>
    </location>
</feature>
<comment type="similarity">
    <text evidence="2">Belongs to the small Tim family.</text>
</comment>
<gene>
    <name evidence="15" type="primary">TIMM13</name>
</gene>
<evidence type="ECO:0000256" key="7">
    <source>
        <dbReference type="ARBA" id="ARBA00023010"/>
    </source>
</evidence>
<dbReference type="InterPro" id="IPR035427">
    <property type="entry name" value="Tim10-like_dom_sf"/>
</dbReference>
<evidence type="ECO:0000256" key="6">
    <source>
        <dbReference type="ARBA" id="ARBA00022927"/>
    </source>
</evidence>
<keyword evidence="9" id="KW-1015">Disulfide bond</keyword>
<keyword evidence="10" id="KW-0143">Chaperone</keyword>
<keyword evidence="7" id="KW-0811">Translocation</keyword>
<feature type="domain" description="Tim10-like" evidence="14">
    <location>
        <begin position="144"/>
        <end position="189"/>
    </location>
</feature>
<keyword evidence="8" id="KW-0496">Mitochondrion</keyword>
<dbReference type="Pfam" id="PF02953">
    <property type="entry name" value="zf-Tim10_DDP"/>
    <property type="match status" value="1"/>
</dbReference>
<keyword evidence="4" id="KW-0479">Metal-binding</keyword>
<accession>A0A7N4NNL6</accession>
<protein>
    <recommendedName>
        <fullName evidence="14">Tim10-like domain-containing protein</fullName>
    </recommendedName>
</protein>
<dbReference type="GO" id="GO:0046872">
    <property type="term" value="F:metal ion binding"/>
    <property type="evidence" value="ECO:0007669"/>
    <property type="project" value="UniProtKB-KW"/>
</dbReference>
<feature type="region of interest" description="Disordered" evidence="13">
    <location>
        <begin position="84"/>
        <end position="128"/>
    </location>
</feature>
<comment type="subunit">
    <text evidence="12">Heterohexamer; composed of 3 copies of TIMM8 (TIMM8A or TIMM8B) and 3 copies of TIMM13, named soluble 70 kDa complex. Associates with the TIM22 complex, whose core is composed of TIMM22.</text>
</comment>
<evidence type="ECO:0000256" key="3">
    <source>
        <dbReference type="ARBA" id="ARBA00022448"/>
    </source>
</evidence>
<comment type="subcellular location">
    <subcellularLocation>
        <location evidence="1">Mitochondrion</location>
    </subcellularLocation>
</comment>
<evidence type="ECO:0000256" key="12">
    <source>
        <dbReference type="ARBA" id="ARBA00064371"/>
    </source>
</evidence>
<dbReference type="InterPro" id="IPR004217">
    <property type="entry name" value="Tim10-like"/>
</dbReference>
<dbReference type="InParanoid" id="A0A7N4NNL6"/>
<dbReference type="GeneTree" id="ENSGT00390000014000"/>
<reference evidence="15" key="3">
    <citation type="submission" date="2025-09" db="UniProtKB">
        <authorList>
            <consortium name="Ensembl"/>
        </authorList>
    </citation>
    <scope>IDENTIFICATION</scope>
</reference>
<keyword evidence="5" id="KW-0862">Zinc</keyword>
<evidence type="ECO:0000256" key="5">
    <source>
        <dbReference type="ARBA" id="ARBA00022833"/>
    </source>
</evidence>